<dbReference type="RefSeq" id="WP_104002962.1">
    <property type="nucleotide sequence ID" value="NZ_FNVQ01000001.1"/>
</dbReference>
<keyword evidence="2" id="KW-1185">Reference proteome</keyword>
<gene>
    <name evidence="1" type="ORF">SAMN05444390_1012121</name>
</gene>
<proteinExistence type="predicted"/>
<accession>A0A1H5ZG47</accession>
<evidence type="ECO:0008006" key="3">
    <source>
        <dbReference type="Google" id="ProtNLM"/>
    </source>
</evidence>
<sequence>MTDFYTYHLNLMKLAYNNLIKQPPFNDPAISADDAEFLEQFEALTKGFEKNETWAYEEGQLILSRLVRAYPHLVHLVARDLFWLFGGDCLHHMADEELERFAELDEARAEAERKGEPFDYLSERTRRFN</sequence>
<evidence type="ECO:0000313" key="1">
    <source>
        <dbReference type="EMBL" id="SEG34366.1"/>
    </source>
</evidence>
<name>A0A1H5ZG47_9GAMM</name>
<dbReference type="Proteomes" id="UP000236745">
    <property type="component" value="Unassembled WGS sequence"/>
</dbReference>
<protein>
    <recommendedName>
        <fullName evidence="3">Dehydrogenase</fullName>
    </recommendedName>
</protein>
<dbReference type="AlphaFoldDB" id="A0A1H5ZG47"/>
<evidence type="ECO:0000313" key="2">
    <source>
        <dbReference type="Proteomes" id="UP000236745"/>
    </source>
</evidence>
<dbReference type="InterPro" id="IPR048156">
    <property type="entry name" value="PA2817-like"/>
</dbReference>
<dbReference type="OrthoDB" id="6088965at2"/>
<dbReference type="EMBL" id="FNVQ01000001">
    <property type="protein sequence ID" value="SEG34366.1"/>
    <property type="molecule type" value="Genomic_DNA"/>
</dbReference>
<dbReference type="NCBIfam" id="NF041512">
    <property type="entry name" value="PA2817_fam"/>
    <property type="match status" value="1"/>
</dbReference>
<organism evidence="1 2">
    <name type="scientific">Marinobacterium lutimaris</name>
    <dbReference type="NCBI Taxonomy" id="568106"/>
    <lineage>
        <taxon>Bacteria</taxon>
        <taxon>Pseudomonadati</taxon>
        <taxon>Pseudomonadota</taxon>
        <taxon>Gammaproteobacteria</taxon>
        <taxon>Oceanospirillales</taxon>
        <taxon>Oceanospirillaceae</taxon>
        <taxon>Marinobacterium</taxon>
    </lineage>
</organism>
<reference evidence="1 2" key="1">
    <citation type="submission" date="2016-10" db="EMBL/GenBank/DDBJ databases">
        <authorList>
            <person name="de Groot N.N."/>
        </authorList>
    </citation>
    <scope>NUCLEOTIDE SEQUENCE [LARGE SCALE GENOMIC DNA]</scope>
    <source>
        <strain evidence="1 2">DSM 22012</strain>
    </source>
</reference>